<reference evidence="6" key="1">
    <citation type="submission" date="2021-05" db="UniProtKB">
        <authorList>
            <consortium name="EnsemblPlants"/>
        </authorList>
    </citation>
    <scope>IDENTIFICATION</scope>
    <source>
        <strain evidence="6">subsp. malaccensis</strain>
    </source>
</reference>
<dbReference type="EnsemblPlants" id="mito9_t00010.1">
    <property type="protein sequence ID" value="mito9_p00010.1"/>
    <property type="gene ID" value="mito9_g00010"/>
</dbReference>
<keyword evidence="5" id="KW-0804">Transcription</keyword>
<dbReference type="GO" id="GO:0003677">
    <property type="term" value="F:DNA binding"/>
    <property type="evidence" value="ECO:0007669"/>
    <property type="project" value="InterPro"/>
</dbReference>
<evidence type="ECO:0000256" key="2">
    <source>
        <dbReference type="ARBA" id="ARBA00022478"/>
    </source>
</evidence>
<dbReference type="AlphaFoldDB" id="A0A804U5S8"/>
<dbReference type="GO" id="GO:0003899">
    <property type="term" value="F:DNA-directed RNA polymerase activity"/>
    <property type="evidence" value="ECO:0007669"/>
    <property type="project" value="UniProtKB-EC"/>
</dbReference>
<dbReference type="Gene3D" id="2.40.270.10">
    <property type="entry name" value="DNA-directed RNA polymerase, subunit 2, domain 6"/>
    <property type="match status" value="1"/>
</dbReference>
<evidence type="ECO:0000313" key="6">
    <source>
        <dbReference type="EnsemblPlants" id="mito9_p00010.1"/>
    </source>
</evidence>
<keyword evidence="2" id="KW-0240">DNA-directed RNA polymerase</keyword>
<sequence>MQRQAVPLSQSERCIVGTGNTEKAFLLQEGPNNIFSSNRETFRRRSNLSSEDAVLISERLVYEDINTDLNIQIYSIQTNVTSQGPERITKPLIEDHLLRYLERNGAAWDLRYKELRLE</sequence>
<evidence type="ECO:0000256" key="1">
    <source>
        <dbReference type="ARBA" id="ARBA00012418"/>
    </source>
</evidence>
<dbReference type="Proteomes" id="UP000012960">
    <property type="component" value="Unplaced"/>
</dbReference>
<dbReference type="Gene3D" id="2.40.50.150">
    <property type="match status" value="1"/>
</dbReference>
<dbReference type="Gramene" id="mito9_t00010.1">
    <property type="protein sequence ID" value="mito9_p00010.1"/>
    <property type="gene ID" value="mito9_g00010"/>
</dbReference>
<evidence type="ECO:0000256" key="3">
    <source>
        <dbReference type="ARBA" id="ARBA00022679"/>
    </source>
</evidence>
<keyword evidence="3" id="KW-0808">Transferase</keyword>
<dbReference type="InterPro" id="IPR014724">
    <property type="entry name" value="RNA_pol_RPB2_OB-fold"/>
</dbReference>
<dbReference type="InParanoid" id="A0A804U5S8"/>
<dbReference type="EC" id="2.7.7.6" evidence="1"/>
<dbReference type="GO" id="GO:0000428">
    <property type="term" value="C:DNA-directed RNA polymerase complex"/>
    <property type="evidence" value="ECO:0007669"/>
    <property type="project" value="UniProtKB-KW"/>
</dbReference>
<evidence type="ECO:0000313" key="7">
    <source>
        <dbReference type="Proteomes" id="UP000012960"/>
    </source>
</evidence>
<proteinExistence type="predicted"/>
<keyword evidence="7" id="KW-1185">Reference proteome</keyword>
<dbReference type="GO" id="GO:0006351">
    <property type="term" value="P:DNA-templated transcription"/>
    <property type="evidence" value="ECO:0007669"/>
    <property type="project" value="InterPro"/>
</dbReference>
<name>A0A804U5S8_MUSAM</name>
<evidence type="ECO:0000256" key="5">
    <source>
        <dbReference type="ARBA" id="ARBA00023163"/>
    </source>
</evidence>
<accession>A0A804U5S8</accession>
<dbReference type="InterPro" id="IPR037033">
    <property type="entry name" value="DNA-dir_RNAP_su2_hyb_sf"/>
</dbReference>
<keyword evidence="4" id="KW-0548">Nucleotidyltransferase</keyword>
<evidence type="ECO:0000256" key="4">
    <source>
        <dbReference type="ARBA" id="ARBA00022695"/>
    </source>
</evidence>
<organism evidence="6 7">
    <name type="scientific">Musa acuminata subsp. malaccensis</name>
    <name type="common">Wild banana</name>
    <name type="synonym">Musa malaccensis</name>
    <dbReference type="NCBI Taxonomy" id="214687"/>
    <lineage>
        <taxon>Eukaryota</taxon>
        <taxon>Viridiplantae</taxon>
        <taxon>Streptophyta</taxon>
        <taxon>Embryophyta</taxon>
        <taxon>Tracheophyta</taxon>
        <taxon>Spermatophyta</taxon>
        <taxon>Magnoliopsida</taxon>
        <taxon>Liliopsida</taxon>
        <taxon>Zingiberales</taxon>
        <taxon>Musaceae</taxon>
        <taxon>Musa</taxon>
    </lineage>
</organism>
<dbReference type="SUPFAM" id="SSF64484">
    <property type="entry name" value="beta and beta-prime subunits of DNA dependent RNA-polymerase"/>
    <property type="match status" value="1"/>
</dbReference>
<protein>
    <recommendedName>
        <fullName evidence="1">DNA-directed RNA polymerase</fullName>
        <ecNumber evidence="1">2.7.7.6</ecNumber>
    </recommendedName>
</protein>